<dbReference type="GeneID" id="25285013"/>
<gene>
    <name evidence="5" type="ORF">A1O9_10108</name>
</gene>
<dbReference type="GO" id="GO:0005840">
    <property type="term" value="C:ribosome"/>
    <property type="evidence" value="ECO:0007669"/>
    <property type="project" value="UniProtKB-KW"/>
</dbReference>
<sequence>MNSSSAPSFLRACRAQSTRTVVLRSSAASTTRAPFSTERQLRRCQRQAALERRTRVFSTSSAAWNNPGEERLRPSSNETAEHASHPATSTGASQAKTEEEAPMISSSQQQGASAETTTATAAPLQDRSHTALQRRGEALGSKRRRMEDHHPKNLQPDSADYRYRAWKGEDKAFVEKSSKLVGTVTRTGTMRKTVRVSRNVQVWDAHLQKHYTRASHALVHDPDELLVEGDVVSYVAGFPPSIVKDRLEKGRAVDVKGKVNSTVVDVLTPFGRTMADRLWARVVPDITEIADQLVRRTDAPRAPSAAAV</sequence>
<keyword evidence="6" id="KW-1185">Reference proteome</keyword>
<feature type="compositionally biased region" description="Low complexity" evidence="4">
    <location>
        <begin position="105"/>
        <end position="122"/>
    </location>
</feature>
<dbReference type="HOGENOM" id="CLU_903242_0_0_1"/>
<proteinExistence type="inferred from homology"/>
<feature type="compositionally biased region" description="Polar residues" evidence="4">
    <location>
        <begin position="86"/>
        <end position="95"/>
    </location>
</feature>
<dbReference type="SUPFAM" id="SSF50249">
    <property type="entry name" value="Nucleic acid-binding proteins"/>
    <property type="match status" value="1"/>
</dbReference>
<dbReference type="AlphaFoldDB" id="A0A072P1Y6"/>
<keyword evidence="3" id="KW-0687">Ribonucleoprotein</keyword>
<evidence type="ECO:0000313" key="6">
    <source>
        <dbReference type="Proteomes" id="UP000027920"/>
    </source>
</evidence>
<evidence type="ECO:0000313" key="5">
    <source>
        <dbReference type="EMBL" id="KEF53707.1"/>
    </source>
</evidence>
<evidence type="ECO:0000256" key="4">
    <source>
        <dbReference type="SAM" id="MobiDB-lite"/>
    </source>
</evidence>
<dbReference type="VEuPathDB" id="FungiDB:A1O9_10108"/>
<feature type="compositionally biased region" description="Basic and acidic residues" evidence="4">
    <location>
        <begin position="126"/>
        <end position="137"/>
    </location>
</feature>
<dbReference type="Pfam" id="PF00366">
    <property type="entry name" value="Ribosomal_S17"/>
    <property type="match status" value="1"/>
</dbReference>
<dbReference type="Proteomes" id="UP000027920">
    <property type="component" value="Unassembled WGS sequence"/>
</dbReference>
<feature type="region of interest" description="Disordered" evidence="4">
    <location>
        <begin position="46"/>
        <end position="158"/>
    </location>
</feature>
<evidence type="ECO:0000256" key="1">
    <source>
        <dbReference type="ARBA" id="ARBA00010254"/>
    </source>
</evidence>
<feature type="compositionally biased region" description="Basic and acidic residues" evidence="4">
    <location>
        <begin position="68"/>
        <end position="84"/>
    </location>
</feature>
<dbReference type="RefSeq" id="XP_013256297.1">
    <property type="nucleotide sequence ID" value="XM_013400843.1"/>
</dbReference>
<dbReference type="GO" id="GO:0003735">
    <property type="term" value="F:structural constituent of ribosome"/>
    <property type="evidence" value="ECO:0007669"/>
    <property type="project" value="InterPro"/>
</dbReference>
<accession>A0A072P1Y6</accession>
<name>A0A072P1Y6_9EURO</name>
<dbReference type="GO" id="GO:1990904">
    <property type="term" value="C:ribonucleoprotein complex"/>
    <property type="evidence" value="ECO:0007669"/>
    <property type="project" value="UniProtKB-KW"/>
</dbReference>
<dbReference type="InterPro" id="IPR000266">
    <property type="entry name" value="Ribosomal_uS17"/>
</dbReference>
<dbReference type="STRING" id="1182545.A0A072P1Y6"/>
<dbReference type="OrthoDB" id="4117078at2759"/>
<dbReference type="Gene3D" id="2.40.50.140">
    <property type="entry name" value="Nucleic acid-binding proteins"/>
    <property type="match status" value="1"/>
</dbReference>
<keyword evidence="2" id="KW-0689">Ribosomal protein</keyword>
<comment type="similarity">
    <text evidence="1">Belongs to the universal ribosomal protein uS17 family.</text>
</comment>
<dbReference type="EMBL" id="AMGV01000012">
    <property type="protein sequence ID" value="KEF53707.1"/>
    <property type="molecule type" value="Genomic_DNA"/>
</dbReference>
<evidence type="ECO:0000256" key="2">
    <source>
        <dbReference type="ARBA" id="ARBA00022980"/>
    </source>
</evidence>
<dbReference type="GO" id="GO:0006412">
    <property type="term" value="P:translation"/>
    <property type="evidence" value="ECO:0007669"/>
    <property type="project" value="InterPro"/>
</dbReference>
<comment type="caution">
    <text evidence="5">The sequence shown here is derived from an EMBL/GenBank/DDBJ whole genome shotgun (WGS) entry which is preliminary data.</text>
</comment>
<evidence type="ECO:0000256" key="3">
    <source>
        <dbReference type="ARBA" id="ARBA00023274"/>
    </source>
</evidence>
<protein>
    <submittedName>
        <fullName evidence="5">Uncharacterized protein</fullName>
    </submittedName>
</protein>
<organism evidence="5 6">
    <name type="scientific">Exophiala aquamarina CBS 119918</name>
    <dbReference type="NCBI Taxonomy" id="1182545"/>
    <lineage>
        <taxon>Eukaryota</taxon>
        <taxon>Fungi</taxon>
        <taxon>Dikarya</taxon>
        <taxon>Ascomycota</taxon>
        <taxon>Pezizomycotina</taxon>
        <taxon>Eurotiomycetes</taxon>
        <taxon>Chaetothyriomycetidae</taxon>
        <taxon>Chaetothyriales</taxon>
        <taxon>Herpotrichiellaceae</taxon>
        <taxon>Exophiala</taxon>
    </lineage>
</organism>
<dbReference type="InterPro" id="IPR012340">
    <property type="entry name" value="NA-bd_OB-fold"/>
</dbReference>
<reference evidence="5 6" key="1">
    <citation type="submission" date="2013-03" db="EMBL/GenBank/DDBJ databases">
        <title>The Genome Sequence of Exophiala aquamarina CBS 119918.</title>
        <authorList>
            <consortium name="The Broad Institute Genomics Platform"/>
            <person name="Cuomo C."/>
            <person name="de Hoog S."/>
            <person name="Gorbushina A."/>
            <person name="Walker B."/>
            <person name="Young S.K."/>
            <person name="Zeng Q."/>
            <person name="Gargeya S."/>
            <person name="Fitzgerald M."/>
            <person name="Haas B."/>
            <person name="Abouelleil A."/>
            <person name="Allen A.W."/>
            <person name="Alvarado L."/>
            <person name="Arachchi H.M."/>
            <person name="Berlin A.M."/>
            <person name="Chapman S.B."/>
            <person name="Gainer-Dewar J."/>
            <person name="Goldberg J."/>
            <person name="Griggs A."/>
            <person name="Gujja S."/>
            <person name="Hansen M."/>
            <person name="Howarth C."/>
            <person name="Imamovic A."/>
            <person name="Ireland A."/>
            <person name="Larimer J."/>
            <person name="McCowan C."/>
            <person name="Murphy C."/>
            <person name="Pearson M."/>
            <person name="Poon T.W."/>
            <person name="Priest M."/>
            <person name="Roberts A."/>
            <person name="Saif S."/>
            <person name="Shea T."/>
            <person name="Sisk P."/>
            <person name="Sykes S."/>
            <person name="Wortman J."/>
            <person name="Nusbaum C."/>
            <person name="Birren B."/>
        </authorList>
    </citation>
    <scope>NUCLEOTIDE SEQUENCE [LARGE SCALE GENOMIC DNA]</scope>
    <source>
        <strain evidence="5 6">CBS 119918</strain>
    </source>
</reference>